<evidence type="ECO:0000256" key="1">
    <source>
        <dbReference type="SAM" id="Coils"/>
    </source>
</evidence>
<sequence length="473" mass="54479">MASELGGFFPFYLDWHFPIEPHLYELKEDDKFTLELKHESGATCHYKVAIKHDLLWLHFHASTTTYSPPIDVVYKTLLQLQPEQESFFITESLEKEPYWAAESILMSSEKRAAFRLLSLYYEWVEKTNATIALKVINDIKYFIDALSPRGITINRLFDIALPLSKDGKKDELENIVESISGMDILRFQIERNQFHFVLQDDPALKACFEQRTPLVLPLPNSIVILARDTLSKCNAIEIKQLNIAFVEMCYSIPELNPSHPFHDQIQTNLRDLFIEIIAHEAFISALTILMDNETNQIQTKSNNTTRNDRLEEKIHLFQQVVQSGSLALFPQIEKLIRTSLKTTVPKYLTDIEDEKIDDGMLAPVEVQDQLLELIFDIHSISALSAKRQRAELSATVQELTDMADKSDEPIDFELIDTLNTQIQAITDNLEEAERLSDQRSYEKVHQSIIVKVIKALDEYLGKRIQLEVDSYST</sequence>
<feature type="coiled-coil region" evidence="1">
    <location>
        <begin position="382"/>
        <end position="435"/>
    </location>
</feature>
<name>A0A3L8Q123_9GAMM</name>
<reference evidence="2 3" key="1">
    <citation type="submission" date="2018-09" db="EMBL/GenBank/DDBJ databases">
        <title>Phylogeny of the Shewanellaceae, and recommendation for two new genera, Pseudoshewanella and Parashewanella.</title>
        <authorList>
            <person name="Wang G."/>
        </authorList>
    </citation>
    <scope>NUCLEOTIDE SEQUENCE [LARGE SCALE GENOMIC DNA]</scope>
    <source>
        <strain evidence="2 3">C51</strain>
    </source>
</reference>
<protein>
    <submittedName>
        <fullName evidence="2">Uncharacterized protein</fullName>
    </submittedName>
</protein>
<dbReference type="OrthoDB" id="9988767at2"/>
<evidence type="ECO:0000313" key="3">
    <source>
        <dbReference type="Proteomes" id="UP000281474"/>
    </source>
</evidence>
<dbReference type="EMBL" id="QZEI01000004">
    <property type="protein sequence ID" value="RLV61377.1"/>
    <property type="molecule type" value="Genomic_DNA"/>
</dbReference>
<dbReference type="AlphaFoldDB" id="A0A3L8Q123"/>
<organism evidence="2 3">
    <name type="scientific">Parashewanella curva</name>
    <dbReference type="NCBI Taxonomy" id="2338552"/>
    <lineage>
        <taxon>Bacteria</taxon>
        <taxon>Pseudomonadati</taxon>
        <taxon>Pseudomonadota</taxon>
        <taxon>Gammaproteobacteria</taxon>
        <taxon>Alteromonadales</taxon>
        <taxon>Shewanellaceae</taxon>
        <taxon>Parashewanella</taxon>
    </lineage>
</organism>
<keyword evidence="3" id="KW-1185">Reference proteome</keyword>
<comment type="caution">
    <text evidence="2">The sequence shown here is derived from an EMBL/GenBank/DDBJ whole genome shotgun (WGS) entry which is preliminary data.</text>
</comment>
<keyword evidence="1" id="KW-0175">Coiled coil</keyword>
<accession>A0A3L8Q123</accession>
<proteinExistence type="predicted"/>
<dbReference type="RefSeq" id="WP_121837414.1">
    <property type="nucleotide sequence ID" value="NZ_ML014755.1"/>
</dbReference>
<dbReference type="Proteomes" id="UP000281474">
    <property type="component" value="Unassembled WGS sequence"/>
</dbReference>
<gene>
    <name evidence="2" type="ORF">D5018_02560</name>
</gene>
<evidence type="ECO:0000313" key="2">
    <source>
        <dbReference type="EMBL" id="RLV61377.1"/>
    </source>
</evidence>